<dbReference type="AlphaFoldDB" id="A0A6N7KSG5"/>
<dbReference type="Proteomes" id="UP000450000">
    <property type="component" value="Unassembled WGS sequence"/>
</dbReference>
<evidence type="ECO:0000313" key="1">
    <source>
        <dbReference type="EMBL" id="MQS13288.1"/>
    </source>
</evidence>
<name>A0A6N7KSG5_9ACTN</name>
<sequence length="66" mass="7450">MLAIIFFFFCLIGLLFLLMKERRTVGHVQITVSGAGRYHTTSVPVSSPNQVMDLMNRVNYARGLSM</sequence>
<comment type="caution">
    <text evidence="1">The sequence shown here is derived from an EMBL/GenBank/DDBJ whole genome shotgun (WGS) entry which is preliminary data.</text>
</comment>
<dbReference type="EMBL" id="WBOF01000001">
    <property type="protein sequence ID" value="MQS13288.1"/>
    <property type="molecule type" value="Genomic_DNA"/>
</dbReference>
<reference evidence="1 2" key="1">
    <citation type="submission" date="2019-09" db="EMBL/GenBank/DDBJ databases">
        <title>Genome Sequences of Streptomyces kaniharaensis ATCC 21070.</title>
        <authorList>
            <person name="Zhu W."/>
            <person name="De Crecy-Lagard V."/>
            <person name="Richards N.G."/>
        </authorList>
    </citation>
    <scope>NUCLEOTIDE SEQUENCE [LARGE SCALE GENOMIC DNA]</scope>
    <source>
        <strain evidence="1 2">SF-557</strain>
    </source>
</reference>
<proteinExistence type="predicted"/>
<keyword evidence="2" id="KW-1185">Reference proteome</keyword>
<organism evidence="1 2">
    <name type="scientific">Streptomyces kaniharaensis</name>
    <dbReference type="NCBI Taxonomy" id="212423"/>
    <lineage>
        <taxon>Bacteria</taxon>
        <taxon>Bacillati</taxon>
        <taxon>Actinomycetota</taxon>
        <taxon>Actinomycetes</taxon>
        <taxon>Kitasatosporales</taxon>
        <taxon>Streptomycetaceae</taxon>
        <taxon>Streptomyces</taxon>
    </lineage>
</organism>
<protein>
    <submittedName>
        <fullName evidence="1">Uncharacterized protein</fullName>
    </submittedName>
</protein>
<gene>
    <name evidence="1" type="ORF">F7Q99_13595</name>
</gene>
<accession>A0A6N7KSG5</accession>
<evidence type="ECO:0000313" key="2">
    <source>
        <dbReference type="Proteomes" id="UP000450000"/>
    </source>
</evidence>